<proteinExistence type="predicted"/>
<keyword evidence="1" id="KW-0472">Membrane</keyword>
<keyword evidence="1" id="KW-1133">Transmembrane helix</keyword>
<sequence length="55" mass="5823">MKKLSNVISSSPGSAVTSVLLLVAWAAWSLYFNSWLVVPAAAVLLATVLLVVYVC</sequence>
<organism evidence="2">
    <name type="scientific">marine sediment metagenome</name>
    <dbReference type="NCBI Taxonomy" id="412755"/>
    <lineage>
        <taxon>unclassified sequences</taxon>
        <taxon>metagenomes</taxon>
        <taxon>ecological metagenomes</taxon>
    </lineage>
</organism>
<dbReference type="EMBL" id="LAZR01005908">
    <property type="protein sequence ID" value="KKM96221.1"/>
    <property type="molecule type" value="Genomic_DNA"/>
</dbReference>
<evidence type="ECO:0000313" key="2">
    <source>
        <dbReference type="EMBL" id="KKM96221.1"/>
    </source>
</evidence>
<name>A0A0F9MA18_9ZZZZ</name>
<gene>
    <name evidence="2" type="ORF">LCGC14_1180210</name>
</gene>
<protein>
    <submittedName>
        <fullName evidence="2">Uncharacterized protein</fullName>
    </submittedName>
</protein>
<accession>A0A0F9MA18</accession>
<feature type="transmembrane region" description="Helical" evidence="1">
    <location>
        <begin position="34"/>
        <end position="54"/>
    </location>
</feature>
<feature type="non-terminal residue" evidence="2">
    <location>
        <position position="55"/>
    </location>
</feature>
<dbReference type="AlphaFoldDB" id="A0A0F9MA18"/>
<keyword evidence="1" id="KW-0812">Transmembrane</keyword>
<reference evidence="2" key="1">
    <citation type="journal article" date="2015" name="Nature">
        <title>Complex archaea that bridge the gap between prokaryotes and eukaryotes.</title>
        <authorList>
            <person name="Spang A."/>
            <person name="Saw J.H."/>
            <person name="Jorgensen S.L."/>
            <person name="Zaremba-Niedzwiedzka K."/>
            <person name="Martijn J."/>
            <person name="Lind A.E."/>
            <person name="van Eijk R."/>
            <person name="Schleper C."/>
            <person name="Guy L."/>
            <person name="Ettema T.J."/>
        </authorList>
    </citation>
    <scope>NUCLEOTIDE SEQUENCE</scope>
</reference>
<feature type="transmembrane region" description="Helical" evidence="1">
    <location>
        <begin position="7"/>
        <end position="28"/>
    </location>
</feature>
<comment type="caution">
    <text evidence="2">The sequence shown here is derived from an EMBL/GenBank/DDBJ whole genome shotgun (WGS) entry which is preliminary data.</text>
</comment>
<evidence type="ECO:0000256" key="1">
    <source>
        <dbReference type="SAM" id="Phobius"/>
    </source>
</evidence>